<dbReference type="AlphaFoldDB" id="A0A409WNY8"/>
<dbReference type="InterPro" id="IPR024079">
    <property type="entry name" value="MetalloPept_cat_dom_sf"/>
</dbReference>
<proteinExistence type="predicted"/>
<accession>A0A409WNY8</accession>
<evidence type="ECO:0000313" key="4">
    <source>
        <dbReference type="Proteomes" id="UP000283269"/>
    </source>
</evidence>
<keyword evidence="2" id="KW-0732">Signal</keyword>
<comment type="caution">
    <text evidence="3">The sequence shown here is derived from an EMBL/GenBank/DDBJ whole genome shotgun (WGS) entry which is preliminary data.</text>
</comment>
<reference evidence="3 4" key="1">
    <citation type="journal article" date="2018" name="Evol. Lett.">
        <title>Horizontal gene cluster transfer increased hallucinogenic mushroom diversity.</title>
        <authorList>
            <person name="Reynolds H.T."/>
            <person name="Vijayakumar V."/>
            <person name="Gluck-Thaler E."/>
            <person name="Korotkin H.B."/>
            <person name="Matheny P.B."/>
            <person name="Slot J.C."/>
        </authorList>
    </citation>
    <scope>NUCLEOTIDE SEQUENCE [LARGE SCALE GENOMIC DNA]</scope>
    <source>
        <strain evidence="3 4">2631</strain>
    </source>
</reference>
<dbReference type="Gene3D" id="3.40.390.10">
    <property type="entry name" value="Collagenase (Catalytic Domain)"/>
    <property type="match status" value="1"/>
</dbReference>
<dbReference type="InParanoid" id="A0A409WNY8"/>
<dbReference type="GO" id="GO:0008237">
    <property type="term" value="F:metallopeptidase activity"/>
    <property type="evidence" value="ECO:0007669"/>
    <property type="project" value="InterPro"/>
</dbReference>
<protein>
    <recommendedName>
        <fullName evidence="5">Lysine-specific metallo-endopeptidase domain-containing protein</fullName>
    </recommendedName>
</protein>
<name>A0A409WNY8_PSICY</name>
<sequence>MFYPSYATLAVATVLSLQSVLAAPMPMEAKIGDGDHKAKVVETMPVVNQKLKNMKAVINLPDAQAKAHPATVKAFGKNANVAEIRKNINTLDSSKIMIPHTDAEPILTQGGTYPNGHIKFGSAFYSSDKNTRAGTIIHEASHAKIGTVDHFKADGKPGGKGDPYVGCITTQMGTAYSATNAPTSPEEHWLSLIPLLYVMIYTVMSFIKRRELLRRAAKACAWKPKSKAAATKETAKKAAVKPKGSQKSVVAKKPLNAAKSASKSTKGARVPVDKKKTAVGAKVKAVSKSSKTHKPVSAKTASKPAANAKSVKAVKKPVQQSKTLRKSNTVNGHKAAPKPVQHSAKKLVVKASTAKSVKAVKKSVQQIKTPRKSNTVNGHKAAAKPVQHSKVAKPRIVKAAAKPVKAAAKPAAKKPVVASKVHKAAPAKAAAKPAAKAAPKGKKK</sequence>
<gene>
    <name evidence="3" type="ORF">CVT25_003567</name>
</gene>
<feature type="signal peptide" evidence="2">
    <location>
        <begin position="1"/>
        <end position="22"/>
    </location>
</feature>
<feature type="compositionally biased region" description="Low complexity" evidence="1">
    <location>
        <begin position="426"/>
        <end position="438"/>
    </location>
</feature>
<evidence type="ECO:0000313" key="3">
    <source>
        <dbReference type="EMBL" id="PPQ80214.1"/>
    </source>
</evidence>
<feature type="region of interest" description="Disordered" evidence="1">
    <location>
        <begin position="407"/>
        <end position="444"/>
    </location>
</feature>
<dbReference type="STRING" id="93625.A0A409WNY8"/>
<feature type="region of interest" description="Disordered" evidence="1">
    <location>
        <begin position="225"/>
        <end position="344"/>
    </location>
</feature>
<dbReference type="OrthoDB" id="3067737at2759"/>
<dbReference type="Proteomes" id="UP000283269">
    <property type="component" value="Unassembled WGS sequence"/>
</dbReference>
<dbReference type="EMBL" id="NHYD01003342">
    <property type="protein sequence ID" value="PPQ80214.1"/>
    <property type="molecule type" value="Genomic_DNA"/>
</dbReference>
<evidence type="ECO:0000256" key="1">
    <source>
        <dbReference type="SAM" id="MobiDB-lite"/>
    </source>
</evidence>
<feature type="compositionally biased region" description="Polar residues" evidence="1">
    <location>
        <begin position="365"/>
        <end position="377"/>
    </location>
</feature>
<feature type="compositionally biased region" description="Low complexity" evidence="1">
    <location>
        <begin position="301"/>
        <end position="322"/>
    </location>
</feature>
<evidence type="ECO:0008006" key="5">
    <source>
        <dbReference type="Google" id="ProtNLM"/>
    </source>
</evidence>
<keyword evidence="4" id="KW-1185">Reference proteome</keyword>
<organism evidence="3 4">
    <name type="scientific">Psilocybe cyanescens</name>
    <dbReference type="NCBI Taxonomy" id="93625"/>
    <lineage>
        <taxon>Eukaryota</taxon>
        <taxon>Fungi</taxon>
        <taxon>Dikarya</taxon>
        <taxon>Basidiomycota</taxon>
        <taxon>Agaricomycotina</taxon>
        <taxon>Agaricomycetes</taxon>
        <taxon>Agaricomycetidae</taxon>
        <taxon>Agaricales</taxon>
        <taxon>Agaricineae</taxon>
        <taxon>Strophariaceae</taxon>
        <taxon>Psilocybe</taxon>
    </lineage>
</organism>
<feature type="compositionally biased region" description="Low complexity" evidence="1">
    <location>
        <begin position="407"/>
        <end position="419"/>
    </location>
</feature>
<evidence type="ECO:0000256" key="2">
    <source>
        <dbReference type="SAM" id="SignalP"/>
    </source>
</evidence>
<feature type="region of interest" description="Disordered" evidence="1">
    <location>
        <begin position="360"/>
        <end position="393"/>
    </location>
</feature>
<feature type="chain" id="PRO_5019510745" description="Lysine-specific metallo-endopeptidase domain-containing protein" evidence="2">
    <location>
        <begin position="23"/>
        <end position="444"/>
    </location>
</feature>
<feature type="compositionally biased region" description="Low complexity" evidence="1">
    <location>
        <begin position="278"/>
        <end position="289"/>
    </location>
</feature>